<reference evidence="3" key="1">
    <citation type="journal article" date="2019" name="Int. J. Syst. Evol. Microbiol.">
        <title>The Global Catalogue of Microorganisms (GCM) 10K type strain sequencing project: providing services to taxonomists for standard genome sequencing and annotation.</title>
        <authorList>
            <consortium name="The Broad Institute Genomics Platform"/>
            <consortium name="The Broad Institute Genome Sequencing Center for Infectious Disease"/>
            <person name="Wu L."/>
            <person name="Ma J."/>
        </authorList>
    </citation>
    <scope>NUCLEOTIDE SEQUENCE [LARGE SCALE GENOMIC DNA]</scope>
    <source>
        <strain evidence="3">CECT 7806</strain>
    </source>
</reference>
<keyword evidence="3" id="KW-1185">Reference proteome</keyword>
<proteinExistence type="predicted"/>
<feature type="compositionally biased region" description="Basic and acidic residues" evidence="1">
    <location>
        <begin position="18"/>
        <end position="36"/>
    </location>
</feature>
<evidence type="ECO:0000256" key="1">
    <source>
        <dbReference type="SAM" id="MobiDB-lite"/>
    </source>
</evidence>
<feature type="region of interest" description="Disordered" evidence="1">
    <location>
        <begin position="1"/>
        <end position="44"/>
    </location>
</feature>
<dbReference type="EMBL" id="JAUFPT010000005">
    <property type="protein sequence ID" value="MDN3569409.1"/>
    <property type="molecule type" value="Genomic_DNA"/>
</dbReference>
<dbReference type="RefSeq" id="WP_238289858.1">
    <property type="nucleotide sequence ID" value="NZ_BPQS01000018.1"/>
</dbReference>
<dbReference type="Proteomes" id="UP001244297">
    <property type="component" value="Unassembled WGS sequence"/>
</dbReference>
<protein>
    <submittedName>
        <fullName evidence="2">Uncharacterized protein</fullName>
    </submittedName>
</protein>
<name>A0ABT8AHW9_9HYPH</name>
<evidence type="ECO:0000313" key="3">
    <source>
        <dbReference type="Proteomes" id="UP001244297"/>
    </source>
</evidence>
<accession>A0ABT8AHW9</accession>
<organism evidence="2 3">
    <name type="scientific">Methylobacterium longum</name>
    <dbReference type="NCBI Taxonomy" id="767694"/>
    <lineage>
        <taxon>Bacteria</taxon>
        <taxon>Pseudomonadati</taxon>
        <taxon>Pseudomonadota</taxon>
        <taxon>Alphaproteobacteria</taxon>
        <taxon>Hyphomicrobiales</taxon>
        <taxon>Methylobacteriaceae</taxon>
        <taxon>Methylobacterium</taxon>
    </lineage>
</organism>
<sequence length="171" mass="18982">MRNLPIDPSTIPGWGIDADPRNDPTYPMRDRSRDDDTGMSWERPPLQTRRVEILASIEHNRLPAVLGTSTPPRGLSGMIRRQAFKYSESQWTHWLMLMAADRVNVVEGLVDDVGRGRIPNVPAEMGIRSELAHNRAGFVEKVAIAGAVVGLGILLARVTRPHPHGGRGRRV</sequence>
<comment type="caution">
    <text evidence="2">The sequence shown here is derived from an EMBL/GenBank/DDBJ whole genome shotgun (WGS) entry which is preliminary data.</text>
</comment>
<gene>
    <name evidence="2" type="ORF">QWZ18_02080</name>
</gene>
<evidence type="ECO:0000313" key="2">
    <source>
        <dbReference type="EMBL" id="MDN3569409.1"/>
    </source>
</evidence>